<evidence type="ECO:0000256" key="4">
    <source>
        <dbReference type="ARBA" id="ARBA00023125"/>
    </source>
</evidence>
<keyword evidence="10" id="KW-1185">Reference proteome</keyword>
<dbReference type="RefSeq" id="XP_013025358.1">
    <property type="nucleotide sequence ID" value="XM_013169904.1"/>
</dbReference>
<evidence type="ECO:0000313" key="9">
    <source>
        <dbReference type="EMBL" id="EPY50020.1"/>
    </source>
</evidence>
<evidence type="ECO:0000313" key="10">
    <source>
        <dbReference type="Proteomes" id="UP000015464"/>
    </source>
</evidence>
<accession>S9VVB3</accession>
<evidence type="ECO:0000256" key="6">
    <source>
        <dbReference type="ARBA" id="ARBA00023242"/>
    </source>
</evidence>
<comment type="similarity">
    <text evidence="2">Belongs to the Su(H) family.</text>
</comment>
<evidence type="ECO:0000259" key="7">
    <source>
        <dbReference type="SMART" id="SM01267"/>
    </source>
</evidence>
<dbReference type="SUPFAM" id="SSF110217">
    <property type="entry name" value="DNA-binding protein LAG-1 (CSL)"/>
    <property type="match status" value="1"/>
</dbReference>
<evidence type="ECO:0000256" key="1">
    <source>
        <dbReference type="ARBA" id="ARBA00004123"/>
    </source>
</evidence>
<dbReference type="InterPro" id="IPR015351">
    <property type="entry name" value="RBP-J/Cbf11/Cbf12_DNA-bd"/>
</dbReference>
<evidence type="ECO:0000256" key="5">
    <source>
        <dbReference type="ARBA" id="ARBA00023163"/>
    </source>
</evidence>
<name>S9VVB3_SCHCR</name>
<dbReference type="OrthoDB" id="5600360at2759"/>
<dbReference type="OMA" id="VQGEHFH"/>
<dbReference type="EMBL" id="KE546994">
    <property type="protein sequence ID" value="EPY50020.1"/>
    <property type="molecule type" value="Genomic_DNA"/>
</dbReference>
<dbReference type="SMART" id="SM01268">
    <property type="entry name" value="BTD"/>
    <property type="match status" value="1"/>
</dbReference>
<dbReference type="HOGENOM" id="CLU_455048_0_0_1"/>
<organism evidence="9 10">
    <name type="scientific">Schizosaccharomyces cryophilus (strain OY26 / ATCC MYA-4695 / CBS 11777 / NBRC 106824 / NRRL Y48691)</name>
    <name type="common">Fission yeast</name>
    <dbReference type="NCBI Taxonomy" id="653667"/>
    <lineage>
        <taxon>Eukaryota</taxon>
        <taxon>Fungi</taxon>
        <taxon>Dikarya</taxon>
        <taxon>Ascomycota</taxon>
        <taxon>Taphrinomycotina</taxon>
        <taxon>Schizosaccharomycetes</taxon>
        <taxon>Schizosaccharomycetales</taxon>
        <taxon>Schizosaccharomycetaceae</taxon>
        <taxon>Schizosaccharomyces</taxon>
    </lineage>
</organism>
<dbReference type="Gene3D" id="2.60.40.1450">
    <property type="entry name" value="LAG1, DNA binding domain"/>
    <property type="match status" value="1"/>
</dbReference>
<dbReference type="AlphaFoldDB" id="S9VVB3"/>
<dbReference type="GO" id="GO:0005634">
    <property type="term" value="C:nucleus"/>
    <property type="evidence" value="ECO:0007669"/>
    <property type="project" value="UniProtKB-SubCell"/>
</dbReference>
<dbReference type="InterPro" id="IPR037095">
    <property type="entry name" value="RBP-J/Cbf11_DNA-bd_sf"/>
</dbReference>
<dbReference type="InterPro" id="IPR040159">
    <property type="entry name" value="CLS_fam"/>
</dbReference>
<evidence type="ECO:0000256" key="3">
    <source>
        <dbReference type="ARBA" id="ARBA00023015"/>
    </source>
</evidence>
<dbReference type="SMART" id="SM01267">
    <property type="entry name" value="LAG1_DNAbind"/>
    <property type="match status" value="1"/>
</dbReference>
<dbReference type="STRING" id="653667.S9VVB3"/>
<dbReference type="GO" id="GO:0000978">
    <property type="term" value="F:RNA polymerase II cis-regulatory region sequence-specific DNA binding"/>
    <property type="evidence" value="ECO:0007669"/>
    <property type="project" value="EnsemblFungi"/>
</dbReference>
<dbReference type="GO" id="GO:0000785">
    <property type="term" value="C:chromatin"/>
    <property type="evidence" value="ECO:0007669"/>
    <property type="project" value="EnsemblFungi"/>
</dbReference>
<dbReference type="InterPro" id="IPR008967">
    <property type="entry name" value="p53-like_TF_DNA-bd_sf"/>
</dbReference>
<reference evidence="9 10" key="1">
    <citation type="journal article" date="2011" name="Science">
        <title>Comparative functional genomics of the fission yeasts.</title>
        <authorList>
            <person name="Rhind N."/>
            <person name="Chen Z."/>
            <person name="Yassour M."/>
            <person name="Thompson D.A."/>
            <person name="Haas B.J."/>
            <person name="Habib N."/>
            <person name="Wapinski I."/>
            <person name="Roy S."/>
            <person name="Lin M.F."/>
            <person name="Heiman D.I."/>
            <person name="Young S.K."/>
            <person name="Furuya K."/>
            <person name="Guo Y."/>
            <person name="Pidoux A."/>
            <person name="Chen H.M."/>
            <person name="Robbertse B."/>
            <person name="Goldberg J.M."/>
            <person name="Aoki K."/>
            <person name="Bayne E.H."/>
            <person name="Berlin A.M."/>
            <person name="Desjardins C.A."/>
            <person name="Dobbs E."/>
            <person name="Dukaj L."/>
            <person name="Fan L."/>
            <person name="FitzGerald M.G."/>
            <person name="French C."/>
            <person name="Gujja S."/>
            <person name="Hansen K."/>
            <person name="Keifenheim D."/>
            <person name="Levin J.Z."/>
            <person name="Mosher R.A."/>
            <person name="Mueller C.A."/>
            <person name="Pfiffner J."/>
            <person name="Priest M."/>
            <person name="Russ C."/>
            <person name="Smialowska A."/>
            <person name="Swoboda P."/>
            <person name="Sykes S.M."/>
            <person name="Vaughn M."/>
            <person name="Vengrova S."/>
            <person name="Yoder R."/>
            <person name="Zeng Q."/>
            <person name="Allshire R."/>
            <person name="Baulcombe D."/>
            <person name="Birren B.W."/>
            <person name="Brown W."/>
            <person name="Ekwall K."/>
            <person name="Kellis M."/>
            <person name="Leatherwood J."/>
            <person name="Levin H."/>
            <person name="Margalit H."/>
            <person name="Martienssen R."/>
            <person name="Nieduszynski C.A."/>
            <person name="Spatafora J.W."/>
            <person name="Friedman N."/>
            <person name="Dalgaard J.Z."/>
            <person name="Baumann P."/>
            <person name="Niki H."/>
            <person name="Regev A."/>
            <person name="Nusbaum C."/>
        </authorList>
    </citation>
    <scope>NUCLEOTIDE SEQUENCE [LARGE SCALE GENOMIC DNA]</scope>
    <source>
        <strain evidence="10">OY26 / ATCC MYA-4695 / CBS 11777 / NBRC 106824 / NRRL Y48691</strain>
    </source>
</reference>
<dbReference type="Proteomes" id="UP000015464">
    <property type="component" value="Unassembled WGS sequence"/>
</dbReference>
<dbReference type="Pfam" id="PF09271">
    <property type="entry name" value="LAG1-DNAbind"/>
    <property type="match status" value="1"/>
</dbReference>
<dbReference type="GeneID" id="25037806"/>
<comment type="subcellular location">
    <subcellularLocation>
        <location evidence="1">Nucleus</location>
    </subcellularLocation>
</comment>
<dbReference type="Gene3D" id="2.80.10.50">
    <property type="match status" value="1"/>
</dbReference>
<keyword evidence="6" id="KW-0539">Nucleus</keyword>
<evidence type="ECO:0000259" key="8">
    <source>
        <dbReference type="SMART" id="SM01268"/>
    </source>
</evidence>
<protein>
    <submittedName>
        <fullName evidence="9">CBF1/Su(H)/LAG-1 family transcription factor Cbf11</fullName>
    </submittedName>
</protein>
<dbReference type="SUPFAM" id="SSF49417">
    <property type="entry name" value="p53-like transcription factors"/>
    <property type="match status" value="1"/>
</dbReference>
<keyword evidence="4" id="KW-0238">DNA-binding</keyword>
<evidence type="ECO:0000256" key="2">
    <source>
        <dbReference type="ARBA" id="ARBA00009704"/>
    </source>
</evidence>
<dbReference type="InterPro" id="IPR036358">
    <property type="entry name" value="BTD_sf"/>
</dbReference>
<proteinExistence type="inferred from homology"/>
<feature type="domain" description="RBP-J/Cbf11/Cbf12 DNA binding" evidence="7">
    <location>
        <begin position="162"/>
        <end position="287"/>
    </location>
</feature>
<dbReference type="eggNOG" id="KOG3743">
    <property type="taxonomic scope" value="Eukaryota"/>
</dbReference>
<feature type="domain" description="Beta-trefoil DNA-binding" evidence="8">
    <location>
        <begin position="288"/>
        <end position="453"/>
    </location>
</feature>
<dbReference type="GO" id="GO:0019216">
    <property type="term" value="P:regulation of lipid metabolic process"/>
    <property type="evidence" value="ECO:0007669"/>
    <property type="project" value="EnsemblFungi"/>
</dbReference>
<keyword evidence="5" id="KW-0804">Transcription</keyword>
<dbReference type="Pfam" id="PF09270">
    <property type="entry name" value="BTD"/>
    <property type="match status" value="1"/>
</dbReference>
<gene>
    <name evidence="9" type="ORF">SPOG_03489</name>
</gene>
<dbReference type="PANTHER" id="PTHR10665">
    <property type="entry name" value="RECOMBINING BINDING PROTEIN SUPPRESSOR OF HAIRLESS"/>
    <property type="match status" value="1"/>
</dbReference>
<keyword evidence="3" id="KW-0805">Transcription regulation</keyword>
<dbReference type="GO" id="GO:0001228">
    <property type="term" value="F:DNA-binding transcription activator activity, RNA polymerase II-specific"/>
    <property type="evidence" value="ECO:0007669"/>
    <property type="project" value="EnsemblFungi"/>
</dbReference>
<sequence>MAGFGSWNIPESNENDSLTLDNLKIENLKNELILRGDLNLDQNNDQNVNTEAMPIQVLSLFSAVNSALTNVEKTETGSRHVQAKLEDDPKGHFFNSLSHIQMNEQSRKRKNMEDENVSENSINDLISKNIELLCQNNLNQGADLWLNDASKGMKDGRSQMIKISCRHASVIQKSYGSEKRFLCPPPVLMIDGPFQSLLGLSFRVEISIMNEEGQYSQAISEIYNNQQCMVFRSLHVSSLAAAKSKILRLSIDFVSTVTDQRVSHLVTSPIDVVSKPAKKGTKSKVSHITLRSGSVISLYNRINSQTVRTKYTTLENRQFCLRSDGWAPLRIHLISSSPESTTEGILNNSVEAVPIRYGSVIQLQDEFSEIMSDPLIIRRVEKDGIAQDDGYVNQMHRIVLESSASFSTNLALGYENARSGFMPADRTQPRWFLGATSAQCKNLPNEAVVPVEWEPIETYNDEVLKIRDSVCWTIVGISQCDCTILRPVQSQFALRHLDLPCVEAPPIYLPSNQSLELSIEGFSPDIQIWLGNIGPLNYTKIEKAEKSLSRSVTILVSLIQLSTEAITCETLPLLFVFPDGTIVSGRCDISLSPWLSLGK</sequence>
<dbReference type="InterPro" id="IPR015350">
    <property type="entry name" value="Beta-trefoil_DNA-bd_dom"/>
</dbReference>